<organism evidence="1 2">
    <name type="scientific">Pristionchus pacificus</name>
    <name type="common">Parasitic nematode worm</name>
    <dbReference type="NCBI Taxonomy" id="54126"/>
    <lineage>
        <taxon>Eukaryota</taxon>
        <taxon>Metazoa</taxon>
        <taxon>Ecdysozoa</taxon>
        <taxon>Nematoda</taxon>
        <taxon>Chromadorea</taxon>
        <taxon>Rhabditida</taxon>
        <taxon>Rhabditina</taxon>
        <taxon>Diplogasteromorpha</taxon>
        <taxon>Diplogasteroidea</taxon>
        <taxon>Neodiplogasteridae</taxon>
        <taxon>Pristionchus</taxon>
    </lineage>
</organism>
<dbReference type="AlphaFoldDB" id="A0A2A6CJA4"/>
<sequence length="77" mass="8006">MFPAYEQIIIKCADPIISPTTVTCLVATATMHFVNPAVLTSGFAPPLICKGTEWALADGQTLLALFGAASGAVSCYD</sequence>
<dbReference type="Proteomes" id="UP000005239">
    <property type="component" value="Unassembled WGS sequence"/>
</dbReference>
<accession>A0A8R1Z2M8</accession>
<accession>A0A2A6CJA4</accession>
<name>A0A2A6CJA4_PRIPA</name>
<dbReference type="EnsemblMetazoa" id="PPA45655.1">
    <property type="protein sequence ID" value="PPA45655.1"/>
    <property type="gene ID" value="WBGene00284024"/>
</dbReference>
<reference evidence="1" key="2">
    <citation type="submission" date="2022-06" db="UniProtKB">
        <authorList>
            <consortium name="EnsemblMetazoa"/>
        </authorList>
    </citation>
    <scope>IDENTIFICATION</scope>
    <source>
        <strain evidence="1">PS312</strain>
    </source>
</reference>
<keyword evidence="2" id="KW-1185">Reference proteome</keyword>
<reference evidence="2" key="1">
    <citation type="journal article" date="2008" name="Nat. Genet.">
        <title>The Pristionchus pacificus genome provides a unique perspective on nematode lifestyle and parasitism.</title>
        <authorList>
            <person name="Dieterich C."/>
            <person name="Clifton S.W."/>
            <person name="Schuster L.N."/>
            <person name="Chinwalla A."/>
            <person name="Delehaunty K."/>
            <person name="Dinkelacker I."/>
            <person name="Fulton L."/>
            <person name="Fulton R."/>
            <person name="Godfrey J."/>
            <person name="Minx P."/>
            <person name="Mitreva M."/>
            <person name="Roeseler W."/>
            <person name="Tian H."/>
            <person name="Witte H."/>
            <person name="Yang S.P."/>
            <person name="Wilson R.K."/>
            <person name="Sommer R.J."/>
        </authorList>
    </citation>
    <scope>NUCLEOTIDE SEQUENCE [LARGE SCALE GENOMIC DNA]</scope>
    <source>
        <strain evidence="2">PS312</strain>
    </source>
</reference>
<protein>
    <submittedName>
        <fullName evidence="1">Uncharacterized protein</fullName>
    </submittedName>
</protein>
<proteinExistence type="predicted"/>
<evidence type="ECO:0000313" key="2">
    <source>
        <dbReference type="Proteomes" id="UP000005239"/>
    </source>
</evidence>
<gene>
    <name evidence="1" type="primary">WBGene00284024</name>
</gene>
<evidence type="ECO:0000313" key="1">
    <source>
        <dbReference type="EnsemblMetazoa" id="PPA45655.1"/>
    </source>
</evidence>